<dbReference type="Proteomes" id="UP000192276">
    <property type="component" value="Unassembled WGS sequence"/>
</dbReference>
<dbReference type="InterPro" id="IPR036869">
    <property type="entry name" value="J_dom_sf"/>
</dbReference>
<feature type="transmembrane region" description="Helical" evidence="2">
    <location>
        <begin position="196"/>
        <end position="213"/>
    </location>
</feature>
<dbReference type="CDD" id="cd06257">
    <property type="entry name" value="DnaJ"/>
    <property type="match status" value="1"/>
</dbReference>
<evidence type="ECO:0000256" key="2">
    <source>
        <dbReference type="SAM" id="Phobius"/>
    </source>
</evidence>
<keyword evidence="1" id="KW-0143">Chaperone</keyword>
<evidence type="ECO:0000313" key="5">
    <source>
        <dbReference type="Proteomes" id="UP000192276"/>
    </source>
</evidence>
<feature type="domain" description="J" evidence="3">
    <location>
        <begin position="6"/>
        <end position="71"/>
    </location>
</feature>
<dbReference type="GO" id="GO:0036503">
    <property type="term" value="P:ERAD pathway"/>
    <property type="evidence" value="ECO:0007669"/>
    <property type="project" value="TreeGrafter"/>
</dbReference>
<dbReference type="PROSITE" id="PS50076">
    <property type="entry name" value="DNAJ_2"/>
    <property type="match status" value="1"/>
</dbReference>
<keyword evidence="5" id="KW-1185">Reference proteome</keyword>
<protein>
    <recommendedName>
        <fullName evidence="3">J domain-containing protein</fullName>
    </recommendedName>
</protein>
<comment type="caution">
    <text evidence="4">The sequence shown here is derived from an EMBL/GenBank/DDBJ whole genome shotgun (WGS) entry which is preliminary data.</text>
</comment>
<dbReference type="RefSeq" id="WP_081163905.1">
    <property type="nucleotide sequence ID" value="NZ_LWBP01000112.1"/>
</dbReference>
<dbReference type="STRING" id="550983.A4R26_17760"/>
<dbReference type="OrthoDB" id="9779622at2"/>
<accession>A0A1V9FXF8</accession>
<keyword evidence="2" id="KW-1133">Transmembrane helix</keyword>
<dbReference type="PANTHER" id="PTHR44360">
    <property type="entry name" value="DNAJ HOMOLOG SUBFAMILY B MEMBER 9"/>
    <property type="match status" value="1"/>
</dbReference>
<dbReference type="PRINTS" id="PR00625">
    <property type="entry name" value="JDOMAIN"/>
</dbReference>
<keyword evidence="2" id="KW-0472">Membrane</keyword>
<keyword evidence="2" id="KW-0812">Transmembrane</keyword>
<evidence type="ECO:0000256" key="1">
    <source>
        <dbReference type="ARBA" id="ARBA00023186"/>
    </source>
</evidence>
<dbReference type="InterPro" id="IPR001623">
    <property type="entry name" value="DnaJ_domain"/>
</dbReference>
<dbReference type="SMART" id="SM00271">
    <property type="entry name" value="DnaJ"/>
    <property type="match status" value="1"/>
</dbReference>
<dbReference type="AlphaFoldDB" id="A0A1V9FXF8"/>
<dbReference type="SUPFAM" id="SSF46565">
    <property type="entry name" value="Chaperone J-domain"/>
    <property type="match status" value="1"/>
</dbReference>
<dbReference type="InterPro" id="IPR018253">
    <property type="entry name" value="DnaJ_domain_CS"/>
</dbReference>
<dbReference type="Pfam" id="PF00226">
    <property type="entry name" value="DnaJ"/>
    <property type="match status" value="1"/>
</dbReference>
<dbReference type="PROSITE" id="PS00636">
    <property type="entry name" value="DNAJ_1"/>
    <property type="match status" value="1"/>
</dbReference>
<name>A0A1V9FXF8_9BACT</name>
<dbReference type="GO" id="GO:0051787">
    <property type="term" value="F:misfolded protein binding"/>
    <property type="evidence" value="ECO:0007669"/>
    <property type="project" value="TreeGrafter"/>
</dbReference>
<evidence type="ECO:0000313" key="4">
    <source>
        <dbReference type="EMBL" id="OQP63023.1"/>
    </source>
</evidence>
<proteinExistence type="predicted"/>
<evidence type="ECO:0000259" key="3">
    <source>
        <dbReference type="PROSITE" id="PS50076"/>
    </source>
</evidence>
<reference evidence="5" key="1">
    <citation type="submission" date="2016-04" db="EMBL/GenBank/DDBJ databases">
        <authorList>
            <person name="Chen L."/>
            <person name="Zhuang W."/>
            <person name="Wang G."/>
        </authorList>
    </citation>
    <scope>NUCLEOTIDE SEQUENCE [LARGE SCALE GENOMIC DNA]</scope>
    <source>
        <strain evidence="5">208</strain>
    </source>
</reference>
<dbReference type="Gene3D" id="1.10.287.110">
    <property type="entry name" value="DnaJ domain"/>
    <property type="match status" value="1"/>
</dbReference>
<organism evidence="4 5">
    <name type="scientific">Niastella populi</name>
    <dbReference type="NCBI Taxonomy" id="550983"/>
    <lineage>
        <taxon>Bacteria</taxon>
        <taxon>Pseudomonadati</taxon>
        <taxon>Bacteroidota</taxon>
        <taxon>Chitinophagia</taxon>
        <taxon>Chitinophagales</taxon>
        <taxon>Chitinophagaceae</taxon>
        <taxon>Niastella</taxon>
    </lineage>
</organism>
<gene>
    <name evidence="4" type="ORF">A4R26_17760</name>
</gene>
<dbReference type="GO" id="GO:0051087">
    <property type="term" value="F:protein-folding chaperone binding"/>
    <property type="evidence" value="ECO:0007669"/>
    <property type="project" value="TreeGrafter"/>
</dbReference>
<dbReference type="EMBL" id="LWBP01000112">
    <property type="protein sequence ID" value="OQP63023.1"/>
    <property type="molecule type" value="Genomic_DNA"/>
</dbReference>
<sequence>MNQIKDYYKILELPTTASHQEIKRSFRRLAQQYHPDKNSGSHLAAAHFREIHEAYQVLSDPKKREAYHYQRWYVRSTGKPFASAPLTPAHILQECRILEKYVASMNIFHIRFDAVSLHIRELLTPNAIGILHERNETAINRSIIESLLTSAHPLPKKYFIPVAELLLQLAAGDTAAQSTIEQELVAKKQRHVWDKYKWVVVVIITATICWLMYRYGK</sequence>
<dbReference type="PANTHER" id="PTHR44360:SF1">
    <property type="entry name" value="DNAJ HOMOLOG SUBFAMILY B MEMBER 9"/>
    <property type="match status" value="1"/>
</dbReference>
<dbReference type="InterPro" id="IPR051948">
    <property type="entry name" value="Hsp70_co-chaperone_J-domain"/>
</dbReference>